<dbReference type="InterPro" id="IPR002893">
    <property type="entry name" value="Znf_MYND"/>
</dbReference>
<reference evidence="7" key="1">
    <citation type="submission" date="2014-04" db="EMBL/GenBank/DDBJ databases">
        <title>Evolutionary Origins and Diversification of the Mycorrhizal Mutualists.</title>
        <authorList>
            <consortium name="DOE Joint Genome Institute"/>
            <consortium name="Mycorrhizal Genomics Consortium"/>
            <person name="Kohler A."/>
            <person name="Kuo A."/>
            <person name="Nagy L.G."/>
            <person name="Floudas D."/>
            <person name="Copeland A."/>
            <person name="Barry K.W."/>
            <person name="Cichocki N."/>
            <person name="Veneault-Fourrey C."/>
            <person name="LaButti K."/>
            <person name="Lindquist E.A."/>
            <person name="Lipzen A."/>
            <person name="Lundell T."/>
            <person name="Morin E."/>
            <person name="Murat C."/>
            <person name="Riley R."/>
            <person name="Ohm R."/>
            <person name="Sun H."/>
            <person name="Tunlid A."/>
            <person name="Henrissat B."/>
            <person name="Grigoriev I.V."/>
            <person name="Hibbett D.S."/>
            <person name="Martin F."/>
        </authorList>
    </citation>
    <scope>NUCLEOTIDE SEQUENCE [LARGE SCALE GENOMIC DNA]</scope>
    <source>
        <strain evidence="7">FD-334 SS-4</strain>
    </source>
</reference>
<dbReference type="OrthoDB" id="437457at2759"/>
<name>A0A0D2M8R9_HYPSF</name>
<evidence type="ECO:0000256" key="4">
    <source>
        <dbReference type="PROSITE-ProRule" id="PRU00134"/>
    </source>
</evidence>
<dbReference type="OMA" id="AICNITF"/>
<dbReference type="Pfam" id="PF01753">
    <property type="entry name" value="zf-MYND"/>
    <property type="match status" value="1"/>
</dbReference>
<evidence type="ECO:0000259" key="5">
    <source>
        <dbReference type="PROSITE" id="PS50865"/>
    </source>
</evidence>
<evidence type="ECO:0000313" key="6">
    <source>
        <dbReference type="EMBL" id="KJA19683.1"/>
    </source>
</evidence>
<keyword evidence="1" id="KW-0479">Metal-binding</keyword>
<dbReference type="EMBL" id="KN817575">
    <property type="protein sequence ID" value="KJA19683.1"/>
    <property type="molecule type" value="Genomic_DNA"/>
</dbReference>
<evidence type="ECO:0000256" key="2">
    <source>
        <dbReference type="ARBA" id="ARBA00022771"/>
    </source>
</evidence>
<evidence type="ECO:0000313" key="7">
    <source>
        <dbReference type="Proteomes" id="UP000054270"/>
    </source>
</evidence>
<dbReference type="PROSITE" id="PS50865">
    <property type="entry name" value="ZF_MYND_2"/>
    <property type="match status" value="1"/>
</dbReference>
<dbReference type="AlphaFoldDB" id="A0A0D2M8R9"/>
<dbReference type="Proteomes" id="UP000054270">
    <property type="component" value="Unassembled WGS sequence"/>
</dbReference>
<keyword evidence="2 4" id="KW-0863">Zinc-finger</keyword>
<evidence type="ECO:0000256" key="1">
    <source>
        <dbReference type="ARBA" id="ARBA00022723"/>
    </source>
</evidence>
<accession>A0A0D2M8R9</accession>
<proteinExistence type="predicted"/>
<feature type="domain" description="MYND-type" evidence="5">
    <location>
        <begin position="17"/>
        <end position="53"/>
    </location>
</feature>
<protein>
    <recommendedName>
        <fullName evidence="5">MYND-type domain-containing protein</fullName>
    </recommendedName>
</protein>
<organism evidence="6 7">
    <name type="scientific">Hypholoma sublateritium (strain FD-334 SS-4)</name>
    <dbReference type="NCBI Taxonomy" id="945553"/>
    <lineage>
        <taxon>Eukaryota</taxon>
        <taxon>Fungi</taxon>
        <taxon>Dikarya</taxon>
        <taxon>Basidiomycota</taxon>
        <taxon>Agaricomycotina</taxon>
        <taxon>Agaricomycetes</taxon>
        <taxon>Agaricomycetidae</taxon>
        <taxon>Agaricales</taxon>
        <taxon>Agaricineae</taxon>
        <taxon>Strophariaceae</taxon>
        <taxon>Hypholoma</taxon>
    </lineage>
</organism>
<dbReference type="PROSITE" id="PS01360">
    <property type="entry name" value="ZF_MYND_1"/>
    <property type="match status" value="1"/>
</dbReference>
<dbReference type="STRING" id="945553.A0A0D2M8R9"/>
<keyword evidence="7" id="KW-1185">Reference proteome</keyword>
<sequence>MYPTTTAQIAGYYYLPCVVCGFVTPMQCSRCKNSWYCSREHIRSDWPRHREECIPTLNYPPLYHVNLIATPPPAEPETVMVNAIHFAMDEERPEFVIIHCRPSRSRRTCPIPILDSFFEGKRIQSAVITTGLNGEPLRFPLQLWYAPQLLQQGFPENPAICNITFGATNKAWSSPFIVLKFNGSRQQGYSDAGSNDFPTLSGYFLSHK</sequence>
<gene>
    <name evidence="6" type="ORF">HYPSUDRAFT_69093</name>
</gene>
<dbReference type="SUPFAM" id="SSF144232">
    <property type="entry name" value="HIT/MYND zinc finger-like"/>
    <property type="match status" value="1"/>
</dbReference>
<dbReference type="GO" id="GO:0008270">
    <property type="term" value="F:zinc ion binding"/>
    <property type="evidence" value="ECO:0007669"/>
    <property type="project" value="UniProtKB-KW"/>
</dbReference>
<dbReference type="Gene3D" id="6.10.140.2220">
    <property type="match status" value="1"/>
</dbReference>
<keyword evidence="3" id="KW-0862">Zinc</keyword>
<evidence type="ECO:0000256" key="3">
    <source>
        <dbReference type="ARBA" id="ARBA00022833"/>
    </source>
</evidence>